<reference evidence="1 2" key="1">
    <citation type="submission" date="2019-06" db="EMBL/GenBank/DDBJ databases">
        <title>Draft genomes of female and male turbot (Scophthalmus maximus).</title>
        <authorList>
            <person name="Xu H."/>
            <person name="Xu X.-W."/>
            <person name="Shao C."/>
            <person name="Chen S."/>
        </authorList>
    </citation>
    <scope>NUCLEOTIDE SEQUENCE [LARGE SCALE GENOMIC DNA]</scope>
    <source>
        <strain evidence="1">Ysfricsl-2016a</strain>
        <tissue evidence="1">Blood</tissue>
    </source>
</reference>
<comment type="caution">
    <text evidence="1">The sequence shown here is derived from an EMBL/GenBank/DDBJ whole genome shotgun (WGS) entry which is preliminary data.</text>
</comment>
<protein>
    <submittedName>
        <fullName evidence="1">Uncharacterized protein</fullName>
    </submittedName>
</protein>
<proteinExistence type="predicted"/>
<evidence type="ECO:0000313" key="1">
    <source>
        <dbReference type="EMBL" id="KAF0028514.1"/>
    </source>
</evidence>
<dbReference type="AlphaFoldDB" id="A0A6A4SCA8"/>
<organism evidence="1 2">
    <name type="scientific">Scophthalmus maximus</name>
    <name type="common">Turbot</name>
    <name type="synonym">Psetta maxima</name>
    <dbReference type="NCBI Taxonomy" id="52904"/>
    <lineage>
        <taxon>Eukaryota</taxon>
        <taxon>Metazoa</taxon>
        <taxon>Chordata</taxon>
        <taxon>Craniata</taxon>
        <taxon>Vertebrata</taxon>
        <taxon>Euteleostomi</taxon>
        <taxon>Actinopterygii</taxon>
        <taxon>Neopterygii</taxon>
        <taxon>Teleostei</taxon>
        <taxon>Neoteleostei</taxon>
        <taxon>Acanthomorphata</taxon>
        <taxon>Carangaria</taxon>
        <taxon>Pleuronectiformes</taxon>
        <taxon>Pleuronectoidei</taxon>
        <taxon>Scophthalmidae</taxon>
        <taxon>Scophthalmus</taxon>
    </lineage>
</organism>
<gene>
    <name evidence="1" type="ORF">F2P81_019601</name>
</gene>
<evidence type="ECO:0000313" key="2">
    <source>
        <dbReference type="Proteomes" id="UP000438429"/>
    </source>
</evidence>
<name>A0A6A4SCA8_SCOMX</name>
<sequence length="127" mass="13689">MVCWVHSEFSRRITRASLATVGDVGRISGIFLFCGPVTDADVIMAPEEFDLAGETHEEPIAAMECIPVSLCVKVAGAHIAGWRSTVLRWVQISNISGALVYFAPRGPGNEKHLRTCVTCDADRGNGT</sequence>
<dbReference type="EMBL" id="VEVO01000017">
    <property type="protein sequence ID" value="KAF0028514.1"/>
    <property type="molecule type" value="Genomic_DNA"/>
</dbReference>
<accession>A0A6A4SCA8</accession>
<dbReference type="Proteomes" id="UP000438429">
    <property type="component" value="Unassembled WGS sequence"/>
</dbReference>